<gene>
    <name evidence="1" type="ORF">Q5H94_20225</name>
</gene>
<name>A0ABT9A606_9SPHN</name>
<sequence length="220" mass="23295">MTARLALFDCDGTLVDSQANICRSVETAFALHALAAPGRDAIRRIVGLSLVEAMETLLPGAEAEQHRALAADYKAAFQRMRASGAMDDEPLFEGMAEALDVLEADGWLFGVATGKSDRGLAHILAAHGLTHRFLTLQTADRHPSKPHPSMIEQAMADVGAVPETTVMIGDTSYDMLMARAAGTRALGVAWGYHPPAELHAAGAHAVADEVQAIAGLMEAR</sequence>
<dbReference type="EMBL" id="JAUQSZ010000018">
    <property type="protein sequence ID" value="MDO7844670.1"/>
    <property type="molecule type" value="Genomic_DNA"/>
</dbReference>
<dbReference type="InterPro" id="IPR050155">
    <property type="entry name" value="HAD-like_hydrolase_sf"/>
</dbReference>
<dbReference type="SUPFAM" id="SSF56784">
    <property type="entry name" value="HAD-like"/>
    <property type="match status" value="1"/>
</dbReference>
<dbReference type="SFLD" id="SFLDS00003">
    <property type="entry name" value="Haloacid_Dehalogenase"/>
    <property type="match status" value="1"/>
</dbReference>
<dbReference type="NCBIfam" id="TIGR01549">
    <property type="entry name" value="HAD-SF-IA-v1"/>
    <property type="match status" value="1"/>
</dbReference>
<keyword evidence="2" id="KW-1185">Reference proteome</keyword>
<dbReference type="Pfam" id="PF13419">
    <property type="entry name" value="HAD_2"/>
    <property type="match status" value="1"/>
</dbReference>
<dbReference type="Gene3D" id="1.10.150.240">
    <property type="entry name" value="Putative phosphatase, domain 2"/>
    <property type="match status" value="1"/>
</dbReference>
<evidence type="ECO:0000313" key="1">
    <source>
        <dbReference type="EMBL" id="MDO7844670.1"/>
    </source>
</evidence>
<proteinExistence type="predicted"/>
<dbReference type="RefSeq" id="WP_304563065.1">
    <property type="nucleotide sequence ID" value="NZ_JAUQSZ010000018.1"/>
</dbReference>
<dbReference type="InterPro" id="IPR023214">
    <property type="entry name" value="HAD_sf"/>
</dbReference>
<dbReference type="PANTHER" id="PTHR43434">
    <property type="entry name" value="PHOSPHOGLYCOLATE PHOSPHATASE"/>
    <property type="match status" value="1"/>
</dbReference>
<reference evidence="1" key="1">
    <citation type="submission" date="2023-07" db="EMBL/GenBank/DDBJ databases">
        <authorList>
            <person name="Kim M.K."/>
        </authorList>
    </citation>
    <scope>NUCLEOTIDE SEQUENCE</scope>
    <source>
        <strain evidence="1">CA1-15</strain>
    </source>
</reference>
<dbReference type="GO" id="GO:0016787">
    <property type="term" value="F:hydrolase activity"/>
    <property type="evidence" value="ECO:0007669"/>
    <property type="project" value="UniProtKB-KW"/>
</dbReference>
<dbReference type="PANTHER" id="PTHR43434:SF24">
    <property type="entry name" value="HYDROLASE-RELATED"/>
    <property type="match status" value="1"/>
</dbReference>
<dbReference type="InterPro" id="IPR006439">
    <property type="entry name" value="HAD-SF_hydro_IA"/>
</dbReference>
<dbReference type="InterPro" id="IPR041492">
    <property type="entry name" value="HAD_2"/>
</dbReference>
<dbReference type="InterPro" id="IPR023198">
    <property type="entry name" value="PGP-like_dom2"/>
</dbReference>
<comment type="caution">
    <text evidence="1">The sequence shown here is derived from an EMBL/GenBank/DDBJ whole genome shotgun (WGS) entry which is preliminary data.</text>
</comment>
<dbReference type="Proteomes" id="UP001176468">
    <property type="component" value="Unassembled WGS sequence"/>
</dbReference>
<dbReference type="SFLD" id="SFLDG01129">
    <property type="entry name" value="C1.5:_HAD__Beta-PGM__Phosphata"/>
    <property type="match status" value="1"/>
</dbReference>
<evidence type="ECO:0000313" key="2">
    <source>
        <dbReference type="Proteomes" id="UP001176468"/>
    </source>
</evidence>
<organism evidence="1 2">
    <name type="scientific">Sphingomonas immobilis</name>
    <dbReference type="NCBI Taxonomy" id="3063997"/>
    <lineage>
        <taxon>Bacteria</taxon>
        <taxon>Pseudomonadati</taxon>
        <taxon>Pseudomonadota</taxon>
        <taxon>Alphaproteobacteria</taxon>
        <taxon>Sphingomonadales</taxon>
        <taxon>Sphingomonadaceae</taxon>
        <taxon>Sphingomonas</taxon>
    </lineage>
</organism>
<dbReference type="Gene3D" id="3.40.50.1000">
    <property type="entry name" value="HAD superfamily/HAD-like"/>
    <property type="match status" value="1"/>
</dbReference>
<dbReference type="InterPro" id="IPR036412">
    <property type="entry name" value="HAD-like_sf"/>
</dbReference>
<keyword evidence="1" id="KW-0378">Hydrolase</keyword>
<protein>
    <submittedName>
        <fullName evidence="1">HAD-IA family hydrolase</fullName>
    </submittedName>
</protein>
<accession>A0ABT9A606</accession>